<comment type="caution">
    <text evidence="3">The sequence shown here is derived from an EMBL/GenBank/DDBJ whole genome shotgun (WGS) entry which is preliminary data.</text>
</comment>
<feature type="domain" description="Ferritin/DPS" evidence="2">
    <location>
        <begin position="18"/>
        <end position="154"/>
    </location>
</feature>
<keyword evidence="4" id="KW-1185">Reference proteome</keyword>
<evidence type="ECO:0000256" key="1">
    <source>
        <dbReference type="ARBA" id="ARBA00009497"/>
    </source>
</evidence>
<evidence type="ECO:0000313" key="3">
    <source>
        <dbReference type="EMBL" id="MXP14879.1"/>
    </source>
</evidence>
<dbReference type="PIRSF" id="PIRSF005900">
    <property type="entry name" value="Dps"/>
    <property type="match status" value="1"/>
</dbReference>
<dbReference type="InterPro" id="IPR012347">
    <property type="entry name" value="Ferritin-like"/>
</dbReference>
<name>A0A6L7GG53_9SPHN</name>
<dbReference type="GO" id="GO:0016722">
    <property type="term" value="F:oxidoreductase activity, acting on metal ions"/>
    <property type="evidence" value="ECO:0007669"/>
    <property type="project" value="InterPro"/>
</dbReference>
<dbReference type="EMBL" id="WTYU01000002">
    <property type="protein sequence ID" value="MXP14879.1"/>
    <property type="molecule type" value="Genomic_DNA"/>
</dbReference>
<dbReference type="Gene3D" id="1.20.1260.10">
    <property type="match status" value="1"/>
</dbReference>
<dbReference type="GO" id="GO:0008199">
    <property type="term" value="F:ferric iron binding"/>
    <property type="evidence" value="ECO:0007669"/>
    <property type="project" value="InterPro"/>
</dbReference>
<dbReference type="PANTHER" id="PTHR42932:SF3">
    <property type="entry name" value="DNA PROTECTION DURING STARVATION PROTEIN"/>
    <property type="match status" value="1"/>
</dbReference>
<gene>
    <name evidence="3" type="ORF">GRI44_08990</name>
</gene>
<evidence type="ECO:0000259" key="2">
    <source>
        <dbReference type="Pfam" id="PF00210"/>
    </source>
</evidence>
<dbReference type="PANTHER" id="PTHR42932">
    <property type="entry name" value="GENERAL STRESS PROTEIN 20U"/>
    <property type="match status" value="1"/>
</dbReference>
<dbReference type="PROSITE" id="PS00818">
    <property type="entry name" value="DPS_1"/>
    <property type="match status" value="1"/>
</dbReference>
<dbReference type="InterPro" id="IPR002177">
    <property type="entry name" value="DPS_DNA-bd"/>
</dbReference>
<dbReference type="InterPro" id="IPR009078">
    <property type="entry name" value="Ferritin-like_SF"/>
</dbReference>
<dbReference type="CDD" id="cd01043">
    <property type="entry name" value="DPS"/>
    <property type="match status" value="1"/>
</dbReference>
<protein>
    <submittedName>
        <fullName evidence="3">DNA starvation/stationary phase protection protein</fullName>
    </submittedName>
</protein>
<dbReference type="SUPFAM" id="SSF47240">
    <property type="entry name" value="Ferritin-like"/>
    <property type="match status" value="1"/>
</dbReference>
<accession>A0A6L7GG53</accession>
<dbReference type="RefSeq" id="WP_160601483.1">
    <property type="nucleotide sequence ID" value="NZ_WTYU01000002.1"/>
</dbReference>
<sequence>MADTKSKSGSNSKKALVEALNGALADHLALYIKTKNFHWHVAGPRFRDLHLMFDEQAAQIIGVTDAIGERVRKNDEYTVTSIANIGAVTNIKDQDDVTISPDAMVAELRDDNKKLLERLEDVKSASEAAGDNATNGIVDEWIDFAEERVWFLNQTSK</sequence>
<reference evidence="3 4" key="1">
    <citation type="submission" date="2019-12" db="EMBL/GenBank/DDBJ databases">
        <title>Genomic-based taxomic classification of the family Erythrobacteraceae.</title>
        <authorList>
            <person name="Xu L."/>
        </authorList>
    </citation>
    <scope>NUCLEOTIDE SEQUENCE [LARGE SCALE GENOMIC DNA]</scope>
    <source>
        <strain evidence="3 4">KCTC 52259</strain>
    </source>
</reference>
<dbReference type="AlphaFoldDB" id="A0A6L7GG53"/>
<dbReference type="InterPro" id="IPR008331">
    <property type="entry name" value="Ferritin_DPS_dom"/>
</dbReference>
<dbReference type="Pfam" id="PF00210">
    <property type="entry name" value="Ferritin"/>
    <property type="match status" value="1"/>
</dbReference>
<dbReference type="InterPro" id="IPR023188">
    <property type="entry name" value="DPS_DNA-bd_CS"/>
</dbReference>
<organism evidence="3 4">
    <name type="scientific">Allopontixanthobacter confluentis</name>
    <dbReference type="NCBI Taxonomy" id="1849021"/>
    <lineage>
        <taxon>Bacteria</taxon>
        <taxon>Pseudomonadati</taxon>
        <taxon>Pseudomonadota</taxon>
        <taxon>Alphaproteobacteria</taxon>
        <taxon>Sphingomonadales</taxon>
        <taxon>Erythrobacteraceae</taxon>
        <taxon>Allopontixanthobacter</taxon>
    </lineage>
</organism>
<dbReference type="OrthoDB" id="9797687at2"/>
<proteinExistence type="inferred from homology"/>
<dbReference type="Proteomes" id="UP000473531">
    <property type="component" value="Unassembled WGS sequence"/>
</dbReference>
<evidence type="ECO:0000313" key="4">
    <source>
        <dbReference type="Proteomes" id="UP000473531"/>
    </source>
</evidence>
<comment type="similarity">
    <text evidence="1">Belongs to the Dps family.</text>
</comment>